<comment type="caution">
    <text evidence="1">The sequence shown here is derived from an EMBL/GenBank/DDBJ whole genome shotgun (WGS) entry which is preliminary data.</text>
</comment>
<protein>
    <submittedName>
        <fullName evidence="1">Uncharacterized protein</fullName>
    </submittedName>
</protein>
<sequence length="105" mass="11049">MLSAAARRGVSPALCTRAQEVALSFSDNEAFLFAGYKHCTTRLPPSGLHTLTYNLNPICAGHVSLPPLQVVARPVYGGAALELVDNSEPRVVFVMPPPLAPPPAG</sequence>
<dbReference type="Proteomes" id="UP000751190">
    <property type="component" value="Unassembled WGS sequence"/>
</dbReference>
<keyword evidence="2" id="KW-1185">Reference proteome</keyword>
<dbReference type="EMBL" id="JAGTXO010000002">
    <property type="protein sequence ID" value="KAG8469642.1"/>
    <property type="molecule type" value="Genomic_DNA"/>
</dbReference>
<accession>A0A8J6CC91</accession>
<evidence type="ECO:0000313" key="1">
    <source>
        <dbReference type="EMBL" id="KAG8469642.1"/>
    </source>
</evidence>
<name>A0A8J6CC91_DIALT</name>
<dbReference type="AlphaFoldDB" id="A0A8J6CC91"/>
<proteinExistence type="predicted"/>
<gene>
    <name evidence="1" type="ORF">KFE25_006097</name>
</gene>
<reference evidence="1" key="1">
    <citation type="submission" date="2021-05" db="EMBL/GenBank/DDBJ databases">
        <title>The genome of the haptophyte Pavlova lutheri (Diacronema luteri, Pavlovales) - a model for lipid biosynthesis in eukaryotic algae.</title>
        <authorList>
            <person name="Hulatt C.J."/>
            <person name="Posewitz M.C."/>
        </authorList>
    </citation>
    <scope>NUCLEOTIDE SEQUENCE</scope>
    <source>
        <strain evidence="1">NIVA-4/92</strain>
    </source>
</reference>
<organism evidence="1 2">
    <name type="scientific">Diacronema lutheri</name>
    <name type="common">Unicellular marine alga</name>
    <name type="synonym">Monochrysis lutheri</name>
    <dbReference type="NCBI Taxonomy" id="2081491"/>
    <lineage>
        <taxon>Eukaryota</taxon>
        <taxon>Haptista</taxon>
        <taxon>Haptophyta</taxon>
        <taxon>Pavlovophyceae</taxon>
        <taxon>Pavlovales</taxon>
        <taxon>Pavlovaceae</taxon>
        <taxon>Diacronema</taxon>
    </lineage>
</organism>
<evidence type="ECO:0000313" key="2">
    <source>
        <dbReference type="Proteomes" id="UP000751190"/>
    </source>
</evidence>
<dbReference type="OrthoDB" id="6278596at2759"/>